<keyword evidence="8" id="KW-1185">Reference proteome</keyword>
<evidence type="ECO:0000256" key="3">
    <source>
        <dbReference type="ARBA" id="ARBA00023125"/>
    </source>
</evidence>
<dbReference type="Gene3D" id="2.20.25.80">
    <property type="entry name" value="WRKY domain"/>
    <property type="match status" value="1"/>
</dbReference>
<evidence type="ECO:0000259" key="6">
    <source>
        <dbReference type="PROSITE" id="PS50811"/>
    </source>
</evidence>
<evidence type="ECO:0000313" key="7">
    <source>
        <dbReference type="EMBL" id="KAD4584555.1"/>
    </source>
</evidence>
<dbReference type="InterPro" id="IPR036576">
    <property type="entry name" value="WRKY_dom_sf"/>
</dbReference>
<dbReference type="SUPFAM" id="SSF118290">
    <property type="entry name" value="WRKY DNA-binding domain"/>
    <property type="match status" value="1"/>
</dbReference>
<accession>A0A5N6NC70</accession>
<dbReference type="InterPro" id="IPR044810">
    <property type="entry name" value="WRKY_plant"/>
</dbReference>
<keyword evidence="5" id="KW-0539">Nucleus</keyword>
<dbReference type="PROSITE" id="PS50811">
    <property type="entry name" value="WRKY"/>
    <property type="match status" value="1"/>
</dbReference>
<name>A0A5N6NC70_9ASTR</name>
<dbReference type="PANTHER" id="PTHR31282">
    <property type="entry name" value="WRKY TRANSCRIPTION FACTOR 21-RELATED"/>
    <property type="match status" value="1"/>
</dbReference>
<keyword evidence="4" id="KW-0804">Transcription</keyword>
<reference evidence="7 8" key="1">
    <citation type="submission" date="2019-05" db="EMBL/GenBank/DDBJ databases">
        <title>Mikania micrantha, genome provides insights into the molecular mechanism of rapid growth.</title>
        <authorList>
            <person name="Liu B."/>
        </authorList>
    </citation>
    <scope>NUCLEOTIDE SEQUENCE [LARGE SCALE GENOMIC DNA]</scope>
    <source>
        <strain evidence="7">NLD-2019</strain>
        <tissue evidence="7">Leaf</tissue>
    </source>
</reference>
<comment type="subcellular location">
    <subcellularLocation>
        <location evidence="1">Nucleus</location>
    </subcellularLocation>
</comment>
<comment type="caution">
    <text evidence="7">The sequence shown here is derived from an EMBL/GenBank/DDBJ whole genome shotgun (WGS) entry which is preliminary data.</text>
</comment>
<gene>
    <name evidence="7" type="ORF">E3N88_22156</name>
</gene>
<dbReference type="SMART" id="SM00774">
    <property type="entry name" value="WRKY"/>
    <property type="match status" value="1"/>
</dbReference>
<dbReference type="OrthoDB" id="2021064at2759"/>
<evidence type="ECO:0000313" key="8">
    <source>
        <dbReference type="Proteomes" id="UP000326396"/>
    </source>
</evidence>
<dbReference type="Proteomes" id="UP000326396">
    <property type="component" value="Linkage Group LG2"/>
</dbReference>
<keyword evidence="2" id="KW-0805">Transcription regulation</keyword>
<proteinExistence type="predicted"/>
<evidence type="ECO:0000256" key="4">
    <source>
        <dbReference type="ARBA" id="ARBA00023163"/>
    </source>
</evidence>
<keyword evidence="3" id="KW-0238">DNA-binding</keyword>
<evidence type="ECO:0000256" key="5">
    <source>
        <dbReference type="ARBA" id="ARBA00023242"/>
    </source>
</evidence>
<sequence>MIMESSSWPENLPSNRIKAIKELTQGKVLINRLQKMRDQPQMIESSLKLLDDTTAQILRMFENTISILNSNSTNSDKIPDHDTSFPNNLDDQKVEDSIESVKTLAPIKTKRGCYKRRKNSPIFTKVSANLIDDGYAWRKYGQKVILNSTHQRCTHKFEQGCQATKQVQKTDEEPSKYRVTYHGHHTCKNLQKSHEIILDSPNSKGNSVILSFDTNTINNRQQAGALPSSTKLKSEDGFRSLSTKCDKASSSDHDTTWNQVTPSSQVPLEYKWMMSFGLDHEDVVSSGVFSSTCSKNGYEIDDIFE</sequence>
<dbReference type="GO" id="GO:0005634">
    <property type="term" value="C:nucleus"/>
    <property type="evidence" value="ECO:0007669"/>
    <property type="project" value="UniProtKB-SubCell"/>
</dbReference>
<organism evidence="7 8">
    <name type="scientific">Mikania micrantha</name>
    <name type="common">bitter vine</name>
    <dbReference type="NCBI Taxonomy" id="192012"/>
    <lineage>
        <taxon>Eukaryota</taxon>
        <taxon>Viridiplantae</taxon>
        <taxon>Streptophyta</taxon>
        <taxon>Embryophyta</taxon>
        <taxon>Tracheophyta</taxon>
        <taxon>Spermatophyta</taxon>
        <taxon>Magnoliopsida</taxon>
        <taxon>eudicotyledons</taxon>
        <taxon>Gunneridae</taxon>
        <taxon>Pentapetalae</taxon>
        <taxon>asterids</taxon>
        <taxon>campanulids</taxon>
        <taxon>Asterales</taxon>
        <taxon>Asteraceae</taxon>
        <taxon>Asteroideae</taxon>
        <taxon>Heliantheae alliance</taxon>
        <taxon>Eupatorieae</taxon>
        <taxon>Mikania</taxon>
    </lineage>
</organism>
<dbReference type="InterPro" id="IPR003657">
    <property type="entry name" value="WRKY_dom"/>
</dbReference>
<dbReference type="EMBL" id="SZYD01000012">
    <property type="protein sequence ID" value="KAD4584555.1"/>
    <property type="molecule type" value="Genomic_DNA"/>
</dbReference>
<dbReference type="GO" id="GO:0043565">
    <property type="term" value="F:sequence-specific DNA binding"/>
    <property type="evidence" value="ECO:0007669"/>
    <property type="project" value="InterPro"/>
</dbReference>
<evidence type="ECO:0000256" key="1">
    <source>
        <dbReference type="ARBA" id="ARBA00004123"/>
    </source>
</evidence>
<evidence type="ECO:0000256" key="2">
    <source>
        <dbReference type="ARBA" id="ARBA00023015"/>
    </source>
</evidence>
<dbReference type="GO" id="GO:0003700">
    <property type="term" value="F:DNA-binding transcription factor activity"/>
    <property type="evidence" value="ECO:0007669"/>
    <property type="project" value="InterPro"/>
</dbReference>
<protein>
    <recommendedName>
        <fullName evidence="6">WRKY domain-containing protein</fullName>
    </recommendedName>
</protein>
<dbReference type="AlphaFoldDB" id="A0A5N6NC70"/>
<dbReference type="Pfam" id="PF03106">
    <property type="entry name" value="WRKY"/>
    <property type="match status" value="1"/>
</dbReference>
<feature type="domain" description="WRKY" evidence="6">
    <location>
        <begin position="126"/>
        <end position="185"/>
    </location>
</feature>